<dbReference type="Pfam" id="PF04909">
    <property type="entry name" value="Amidohydro_2"/>
    <property type="match status" value="1"/>
</dbReference>
<dbReference type="SUPFAM" id="SSF51556">
    <property type="entry name" value="Metallo-dependent hydrolases"/>
    <property type="match status" value="1"/>
</dbReference>
<dbReference type="InterPro" id="IPR006680">
    <property type="entry name" value="Amidohydro-rel"/>
</dbReference>
<dbReference type="GO" id="GO:0001760">
    <property type="term" value="F:aminocarboxymuconate-semialdehyde decarboxylase activity"/>
    <property type="evidence" value="ECO:0007669"/>
    <property type="project" value="UniProtKB-EC"/>
</dbReference>
<organism evidence="3">
    <name type="scientific">hydrothermal vent metagenome</name>
    <dbReference type="NCBI Taxonomy" id="652676"/>
    <lineage>
        <taxon>unclassified sequences</taxon>
        <taxon>metagenomes</taxon>
        <taxon>ecological metagenomes</taxon>
    </lineage>
</organism>
<dbReference type="GO" id="GO:0016787">
    <property type="term" value="F:hydrolase activity"/>
    <property type="evidence" value="ECO:0007669"/>
    <property type="project" value="InterPro"/>
</dbReference>
<dbReference type="GO" id="GO:0005737">
    <property type="term" value="C:cytoplasm"/>
    <property type="evidence" value="ECO:0007669"/>
    <property type="project" value="TreeGrafter"/>
</dbReference>
<name>A0A170QBL6_9ZZZZ</name>
<feature type="domain" description="Amidohydrolase-related" evidence="2">
    <location>
        <begin position="53"/>
        <end position="359"/>
    </location>
</feature>
<accession>A0A170QBL6</accession>
<evidence type="ECO:0000313" key="3">
    <source>
        <dbReference type="EMBL" id="CUV05859.1"/>
    </source>
</evidence>
<reference evidence="3" key="1">
    <citation type="submission" date="2015-10" db="EMBL/GenBank/DDBJ databases">
        <authorList>
            <person name="Gilbert D.G."/>
        </authorList>
    </citation>
    <scope>NUCLEOTIDE SEQUENCE</scope>
</reference>
<dbReference type="InterPro" id="IPR032466">
    <property type="entry name" value="Metal_Hydrolase"/>
</dbReference>
<dbReference type="PANTHER" id="PTHR21240:SF28">
    <property type="entry name" value="ISO-OROTATE DECARBOXYLASE (EUROFUNG)"/>
    <property type="match status" value="1"/>
</dbReference>
<gene>
    <name evidence="3" type="ORF">MGWOODY_Clf12</name>
</gene>
<dbReference type="InterPro" id="IPR032465">
    <property type="entry name" value="ACMSD"/>
</dbReference>
<keyword evidence="1 3" id="KW-0456">Lyase</keyword>
<dbReference type="PANTHER" id="PTHR21240">
    <property type="entry name" value="2-AMINO-3-CARBOXYLMUCONATE-6-SEMIALDEHYDE DECARBOXYLASE"/>
    <property type="match status" value="1"/>
</dbReference>
<evidence type="ECO:0000259" key="2">
    <source>
        <dbReference type="Pfam" id="PF04909"/>
    </source>
</evidence>
<dbReference type="EMBL" id="FAXA01000477">
    <property type="protein sequence ID" value="CUV05859.1"/>
    <property type="molecule type" value="Genomic_DNA"/>
</dbReference>
<dbReference type="Gene3D" id="3.20.20.140">
    <property type="entry name" value="Metal-dependent hydrolases"/>
    <property type="match status" value="1"/>
</dbReference>
<dbReference type="EC" id="4.1.1.45" evidence="3"/>
<sequence length="361" mass="38670">MEMPISGSIIAGPNLGFVDCGIDAGAGAGGGSGQVRSQARREVAISGKRVKTVDVHAHCIVPEAAQLIDHPLEAPGLLWSNISDRLAHMDRSGVDVQALSINPYWYEAERDAVAEFIRVQNEALAEFCASDQDRFVAFATAALQYPDLAAEQVEQAVKTFGFRGIGVGGSVAGEELANPKFHPFWAKCEELGVLVFMHPLGTRELEPSGRLAGNGLLTNTIGNPLETTIALSHLIFEGTLDRFPGLKICASHGGGFLPSYANRSDAVITTFPDRVGPLPKKKPTEYIRGGQLYFDSIIFTDEGMRHLIAEAGIDHVVLGTDYPFPWNTAPVDHIMSIPGLSDEDRIKILGGTAAKLLGIEG</sequence>
<dbReference type="GO" id="GO:0019748">
    <property type="term" value="P:secondary metabolic process"/>
    <property type="evidence" value="ECO:0007669"/>
    <property type="project" value="TreeGrafter"/>
</dbReference>
<evidence type="ECO:0000256" key="1">
    <source>
        <dbReference type="ARBA" id="ARBA00023239"/>
    </source>
</evidence>
<dbReference type="AlphaFoldDB" id="A0A170QBL6"/>
<proteinExistence type="predicted"/>
<protein>
    <submittedName>
        <fullName evidence="3">2-amino-3-carboxymuconate-6-semialdehyde decarboxylase</fullName>
        <ecNumber evidence="3">4.1.1.45</ecNumber>
    </submittedName>
</protein>